<proteinExistence type="inferred from homology"/>
<dbReference type="SUPFAM" id="SSF55729">
    <property type="entry name" value="Acyl-CoA N-acyltransferases (Nat)"/>
    <property type="match status" value="1"/>
</dbReference>
<dbReference type="InterPro" id="IPR016181">
    <property type="entry name" value="Acyl_CoA_acyltransferase"/>
</dbReference>
<dbReference type="AlphaFoldDB" id="A0A2P8E704"/>
<comment type="catalytic activity">
    <reaction evidence="4">
        <text>L-phenylalanyl-tRNA(Phe) + an N-terminal L-alpha-aminoacyl-[protein] = an N-terminal L-phenylalanyl-L-alpha-aminoacyl-[protein] + tRNA(Phe)</text>
        <dbReference type="Rhea" id="RHEA:43632"/>
        <dbReference type="Rhea" id="RHEA-COMP:9668"/>
        <dbReference type="Rhea" id="RHEA-COMP:9699"/>
        <dbReference type="Rhea" id="RHEA-COMP:10636"/>
        <dbReference type="Rhea" id="RHEA-COMP:10637"/>
        <dbReference type="ChEBI" id="CHEBI:78442"/>
        <dbReference type="ChEBI" id="CHEBI:78531"/>
        <dbReference type="ChEBI" id="CHEBI:78597"/>
        <dbReference type="ChEBI" id="CHEBI:83561"/>
        <dbReference type="EC" id="2.3.2.6"/>
    </reaction>
</comment>
<keyword evidence="1 4" id="KW-0963">Cytoplasm</keyword>
<evidence type="ECO:0000313" key="5">
    <source>
        <dbReference type="EMBL" id="PSL05255.1"/>
    </source>
</evidence>
<name>A0A2P8E704_9ACTN</name>
<comment type="catalytic activity">
    <reaction evidence="4">
        <text>N-terminal L-arginyl-[protein] + L-leucyl-tRNA(Leu) = N-terminal L-leucyl-L-arginyl-[protein] + tRNA(Leu) + H(+)</text>
        <dbReference type="Rhea" id="RHEA:50416"/>
        <dbReference type="Rhea" id="RHEA-COMP:9613"/>
        <dbReference type="Rhea" id="RHEA-COMP:9622"/>
        <dbReference type="Rhea" id="RHEA-COMP:12672"/>
        <dbReference type="Rhea" id="RHEA-COMP:12673"/>
        <dbReference type="ChEBI" id="CHEBI:15378"/>
        <dbReference type="ChEBI" id="CHEBI:64719"/>
        <dbReference type="ChEBI" id="CHEBI:78442"/>
        <dbReference type="ChEBI" id="CHEBI:78494"/>
        <dbReference type="ChEBI" id="CHEBI:133044"/>
        <dbReference type="EC" id="2.3.2.6"/>
    </reaction>
</comment>
<accession>A0A2P8E704</accession>
<dbReference type="Pfam" id="PF03588">
    <property type="entry name" value="Leu_Phe_trans"/>
    <property type="match status" value="1"/>
</dbReference>
<comment type="similarity">
    <text evidence="4">Belongs to the L/F-transferase family.</text>
</comment>
<keyword evidence="2 4" id="KW-0808">Transferase</keyword>
<dbReference type="InterPro" id="IPR004616">
    <property type="entry name" value="Leu/Phe-tRNA_Trfase"/>
</dbReference>
<keyword evidence="3 4" id="KW-0012">Acyltransferase</keyword>
<comment type="catalytic activity">
    <reaction evidence="4">
        <text>N-terminal L-lysyl-[protein] + L-leucyl-tRNA(Leu) = N-terminal L-leucyl-L-lysyl-[protein] + tRNA(Leu) + H(+)</text>
        <dbReference type="Rhea" id="RHEA:12340"/>
        <dbReference type="Rhea" id="RHEA-COMP:9613"/>
        <dbReference type="Rhea" id="RHEA-COMP:9622"/>
        <dbReference type="Rhea" id="RHEA-COMP:12670"/>
        <dbReference type="Rhea" id="RHEA-COMP:12671"/>
        <dbReference type="ChEBI" id="CHEBI:15378"/>
        <dbReference type="ChEBI" id="CHEBI:65249"/>
        <dbReference type="ChEBI" id="CHEBI:78442"/>
        <dbReference type="ChEBI" id="CHEBI:78494"/>
        <dbReference type="ChEBI" id="CHEBI:133043"/>
        <dbReference type="EC" id="2.3.2.6"/>
    </reaction>
</comment>
<dbReference type="GO" id="GO:0005737">
    <property type="term" value="C:cytoplasm"/>
    <property type="evidence" value="ECO:0007669"/>
    <property type="project" value="UniProtKB-SubCell"/>
</dbReference>
<dbReference type="HAMAP" id="MF_00688">
    <property type="entry name" value="Leu_Phe_trans"/>
    <property type="match status" value="1"/>
</dbReference>
<evidence type="ECO:0000256" key="2">
    <source>
        <dbReference type="ARBA" id="ARBA00022679"/>
    </source>
</evidence>
<evidence type="ECO:0000256" key="1">
    <source>
        <dbReference type="ARBA" id="ARBA00022490"/>
    </source>
</evidence>
<dbReference type="OrthoDB" id="9790282at2"/>
<dbReference type="GO" id="GO:0008914">
    <property type="term" value="F:leucyl-tRNA--protein transferase activity"/>
    <property type="evidence" value="ECO:0007669"/>
    <property type="project" value="UniProtKB-UniRule"/>
</dbReference>
<reference evidence="5 6" key="1">
    <citation type="submission" date="2018-03" db="EMBL/GenBank/DDBJ databases">
        <title>Genomic Encyclopedia of Archaeal and Bacterial Type Strains, Phase II (KMG-II): from individual species to whole genera.</title>
        <authorList>
            <person name="Goeker M."/>
        </authorList>
    </citation>
    <scope>NUCLEOTIDE SEQUENCE [LARGE SCALE GENOMIC DNA]</scope>
    <source>
        <strain evidence="5 6">DSM 45211</strain>
    </source>
</reference>
<dbReference type="InterPro" id="IPR042221">
    <property type="entry name" value="Leu/Phe-tRNA_Trfase_N"/>
</dbReference>
<evidence type="ECO:0000256" key="4">
    <source>
        <dbReference type="HAMAP-Rule" id="MF_00688"/>
    </source>
</evidence>
<comment type="function">
    <text evidence="4">Functions in the N-end rule pathway of protein degradation where it conjugates Leu, Phe and, less efficiently, Met from aminoacyl-tRNAs to the N-termini of proteins containing an N-terminal arginine or lysine.</text>
</comment>
<dbReference type="InterPro" id="IPR042203">
    <property type="entry name" value="Leu/Phe-tRNA_Trfase_C"/>
</dbReference>
<keyword evidence="6" id="KW-1185">Reference proteome</keyword>
<sequence>MPVEPPPTRWALPPSELGDDDLVAFGADLEPGTLLAAYRNGLFPMPIDRLLGRPADLAWWSPDPRGVLPLNGLRVSRSLRQACRRFEIRVDTSFDQVVAACADPDRPGAWISDEVQSAYQRLHRLGWAHSVEAWTPDDRLAGGLYGVAIGGLFAGESMFHARQRWGRDASKVALVALVEMLAADGGVGRLLDVQWGTPHLTGLGVVEIPRTEYLTRLRRALELPLPAALA</sequence>
<gene>
    <name evidence="4" type="primary">aat</name>
    <name evidence="5" type="ORF">CLV30_104121</name>
</gene>
<evidence type="ECO:0000313" key="6">
    <source>
        <dbReference type="Proteomes" id="UP000243528"/>
    </source>
</evidence>
<dbReference type="Gene3D" id="3.30.70.3550">
    <property type="entry name" value="Leucyl/phenylalanyl-tRNA-protein transferase, N-terminal domain"/>
    <property type="match status" value="1"/>
</dbReference>
<comment type="caution">
    <text evidence="5">The sequence shown here is derived from an EMBL/GenBank/DDBJ whole genome shotgun (WGS) entry which is preliminary data.</text>
</comment>
<dbReference type="GO" id="GO:0030163">
    <property type="term" value="P:protein catabolic process"/>
    <property type="evidence" value="ECO:0007669"/>
    <property type="project" value="UniProtKB-UniRule"/>
</dbReference>
<dbReference type="EC" id="2.3.2.6" evidence="4"/>
<organism evidence="5 6">
    <name type="scientific">Haloactinopolyspora alba</name>
    <dbReference type="NCBI Taxonomy" id="648780"/>
    <lineage>
        <taxon>Bacteria</taxon>
        <taxon>Bacillati</taxon>
        <taxon>Actinomycetota</taxon>
        <taxon>Actinomycetes</taxon>
        <taxon>Jiangellales</taxon>
        <taxon>Jiangellaceae</taxon>
        <taxon>Haloactinopolyspora</taxon>
    </lineage>
</organism>
<evidence type="ECO:0000256" key="3">
    <source>
        <dbReference type="ARBA" id="ARBA00023315"/>
    </source>
</evidence>
<comment type="subcellular location">
    <subcellularLocation>
        <location evidence="4">Cytoplasm</location>
    </subcellularLocation>
</comment>
<dbReference type="PANTHER" id="PTHR30098">
    <property type="entry name" value="LEUCYL/PHENYLALANYL-TRNA--PROTEIN TRANSFERASE"/>
    <property type="match status" value="1"/>
</dbReference>
<dbReference type="Gene3D" id="3.40.630.70">
    <property type="entry name" value="Leucyl/phenylalanyl-tRNA-protein transferase, C-terminal domain"/>
    <property type="match status" value="1"/>
</dbReference>
<protein>
    <recommendedName>
        <fullName evidence="4">Leucyl/phenylalanyl-tRNA--protein transferase</fullName>
        <ecNumber evidence="4">2.3.2.6</ecNumber>
    </recommendedName>
    <alternativeName>
        <fullName evidence="4">L/F-transferase</fullName>
    </alternativeName>
    <alternativeName>
        <fullName evidence="4">Leucyltransferase</fullName>
    </alternativeName>
    <alternativeName>
        <fullName evidence="4">Phenyalanyltransferase</fullName>
    </alternativeName>
</protein>
<dbReference type="PANTHER" id="PTHR30098:SF2">
    <property type="entry name" value="LEUCYL_PHENYLALANYL-TRNA--PROTEIN TRANSFERASE"/>
    <property type="match status" value="1"/>
</dbReference>
<dbReference type="Proteomes" id="UP000243528">
    <property type="component" value="Unassembled WGS sequence"/>
</dbReference>
<dbReference type="NCBIfam" id="TIGR00667">
    <property type="entry name" value="aat"/>
    <property type="match status" value="1"/>
</dbReference>
<dbReference type="EMBL" id="PYGE01000004">
    <property type="protein sequence ID" value="PSL05255.1"/>
    <property type="molecule type" value="Genomic_DNA"/>
</dbReference>
<dbReference type="RefSeq" id="WP_106536511.1">
    <property type="nucleotide sequence ID" value="NZ_ML142899.1"/>
</dbReference>